<evidence type="ECO:0000256" key="1">
    <source>
        <dbReference type="SAM" id="MobiDB-lite"/>
    </source>
</evidence>
<name>A0ABP1G7D0_9CHLO</name>
<dbReference type="Proteomes" id="UP001497392">
    <property type="component" value="Unassembled WGS sequence"/>
</dbReference>
<feature type="compositionally biased region" description="Low complexity" evidence="1">
    <location>
        <begin position="10"/>
        <end position="21"/>
    </location>
</feature>
<evidence type="ECO:0000313" key="3">
    <source>
        <dbReference type="Proteomes" id="UP001497392"/>
    </source>
</evidence>
<protein>
    <submittedName>
        <fullName evidence="2">G10161 protein</fullName>
    </submittedName>
</protein>
<feature type="compositionally biased region" description="Basic residues" evidence="1">
    <location>
        <begin position="116"/>
        <end position="125"/>
    </location>
</feature>
<accession>A0ABP1G7D0</accession>
<feature type="compositionally biased region" description="Basic and acidic residues" evidence="1">
    <location>
        <begin position="78"/>
        <end position="91"/>
    </location>
</feature>
<evidence type="ECO:0000313" key="2">
    <source>
        <dbReference type="EMBL" id="CAL5227237.1"/>
    </source>
</evidence>
<reference evidence="2 3" key="1">
    <citation type="submission" date="2024-06" db="EMBL/GenBank/DDBJ databases">
        <authorList>
            <person name="Kraege A."/>
            <person name="Thomma B."/>
        </authorList>
    </citation>
    <scope>NUCLEOTIDE SEQUENCE [LARGE SCALE GENOMIC DNA]</scope>
</reference>
<sequence length="125" mass="13680">MKFMKRGQPAEATTRAASSTTDIQEAPSKSSEDERWVARTPQGGCIVISEPDPPPGALLGHMTFGGFNPALEQLQEEAEKRLQEAKRKRDGSSTSVKQDGDGTGLMQEAAVQSMRMQKRAKHPKR</sequence>
<gene>
    <name evidence="2" type="primary">g10161</name>
    <name evidence="2" type="ORF">VP750_LOCUS9143</name>
</gene>
<organism evidence="2 3">
    <name type="scientific">Coccomyxa viridis</name>
    <dbReference type="NCBI Taxonomy" id="1274662"/>
    <lineage>
        <taxon>Eukaryota</taxon>
        <taxon>Viridiplantae</taxon>
        <taxon>Chlorophyta</taxon>
        <taxon>core chlorophytes</taxon>
        <taxon>Trebouxiophyceae</taxon>
        <taxon>Trebouxiophyceae incertae sedis</taxon>
        <taxon>Coccomyxaceae</taxon>
        <taxon>Coccomyxa</taxon>
    </lineage>
</organism>
<dbReference type="PANTHER" id="PTHR13582:SF0">
    <property type="entry name" value="M-PHASE PHOSPHOPROTEIN 6"/>
    <property type="match status" value="1"/>
</dbReference>
<dbReference type="PANTHER" id="PTHR13582">
    <property type="entry name" value="M-PHASE PHOSPHOPROTEIN 6"/>
    <property type="match status" value="1"/>
</dbReference>
<dbReference type="InterPro" id="IPR019324">
    <property type="entry name" value="MPP6"/>
</dbReference>
<feature type="region of interest" description="Disordered" evidence="1">
    <location>
        <begin position="1"/>
        <end position="44"/>
    </location>
</feature>
<dbReference type="EMBL" id="CAXHTA020000017">
    <property type="protein sequence ID" value="CAL5227237.1"/>
    <property type="molecule type" value="Genomic_DNA"/>
</dbReference>
<keyword evidence="3" id="KW-1185">Reference proteome</keyword>
<feature type="region of interest" description="Disordered" evidence="1">
    <location>
        <begin position="78"/>
        <end position="125"/>
    </location>
</feature>
<proteinExistence type="predicted"/>
<dbReference type="Pfam" id="PF10175">
    <property type="entry name" value="MPP6"/>
    <property type="match status" value="1"/>
</dbReference>
<comment type="caution">
    <text evidence="2">The sequence shown here is derived from an EMBL/GenBank/DDBJ whole genome shotgun (WGS) entry which is preliminary data.</text>
</comment>